<reference evidence="1 2" key="1">
    <citation type="submission" date="2017-05" db="EMBL/GenBank/DDBJ databases">
        <authorList>
            <person name="Song R."/>
            <person name="Chenine A.L."/>
            <person name="Ruprecht R.M."/>
        </authorList>
    </citation>
    <scope>NUCLEOTIDE SEQUENCE [LARGE SCALE GENOMIC DNA]</scope>
    <source>
        <strain evidence="1 2">DSM 26136</strain>
    </source>
</reference>
<evidence type="ECO:0000313" key="2">
    <source>
        <dbReference type="Proteomes" id="UP000196138"/>
    </source>
</evidence>
<gene>
    <name evidence="1" type="ORF">CCO03_03530</name>
</gene>
<organism evidence="1 2">
    <name type="scientific">Comamonas serinivorans</name>
    <dbReference type="NCBI Taxonomy" id="1082851"/>
    <lineage>
        <taxon>Bacteria</taxon>
        <taxon>Pseudomonadati</taxon>
        <taxon>Pseudomonadota</taxon>
        <taxon>Betaproteobacteria</taxon>
        <taxon>Burkholderiales</taxon>
        <taxon>Comamonadaceae</taxon>
        <taxon>Comamonas</taxon>
    </lineage>
</organism>
<dbReference type="Gene3D" id="1.10.10.1130">
    <property type="entry name" value="Uncharacterised protein PF10982, DUF2789"/>
    <property type="match status" value="1"/>
</dbReference>
<keyword evidence="2" id="KW-1185">Reference proteome</keyword>
<name>A0A1Y0EJP9_9BURK</name>
<dbReference type="InterPro" id="IPR021250">
    <property type="entry name" value="DUF2789"/>
</dbReference>
<proteinExistence type="predicted"/>
<dbReference type="RefSeq" id="WP_087277332.1">
    <property type="nucleotide sequence ID" value="NZ_CP021455.1"/>
</dbReference>
<dbReference type="KEGG" id="cser:CCO03_03530"/>
<dbReference type="OrthoDB" id="5828847at2"/>
<sequence length="81" mass="8798">MTEGFHHFSDLFDQLGLASDSASIVAFITRHRPLPADLALADAPFWNAAQADFLRQQLAADADWAEKVDALNLALHQPPAG</sequence>
<protein>
    <recommendedName>
        <fullName evidence="3">DUF2789 domain-containing protein</fullName>
    </recommendedName>
</protein>
<dbReference type="AlphaFoldDB" id="A0A1Y0EJP9"/>
<dbReference type="EMBL" id="CP021455">
    <property type="protein sequence ID" value="ARU03874.1"/>
    <property type="molecule type" value="Genomic_DNA"/>
</dbReference>
<dbReference type="InterPro" id="IPR038086">
    <property type="entry name" value="DUF2789_sf"/>
</dbReference>
<accession>A0A1Y0EJP9</accession>
<evidence type="ECO:0000313" key="1">
    <source>
        <dbReference type="EMBL" id="ARU03874.1"/>
    </source>
</evidence>
<dbReference type="Pfam" id="PF10982">
    <property type="entry name" value="DUF2789"/>
    <property type="match status" value="1"/>
</dbReference>
<dbReference type="Proteomes" id="UP000196138">
    <property type="component" value="Chromosome"/>
</dbReference>
<evidence type="ECO:0008006" key="3">
    <source>
        <dbReference type="Google" id="ProtNLM"/>
    </source>
</evidence>